<evidence type="ECO:0000256" key="2">
    <source>
        <dbReference type="SAM" id="MobiDB-lite"/>
    </source>
</evidence>
<dbReference type="SUPFAM" id="SSF53807">
    <property type="entry name" value="Helical backbone' metal receptor"/>
    <property type="match status" value="1"/>
</dbReference>
<feature type="signal peptide" evidence="3">
    <location>
        <begin position="1"/>
        <end position="29"/>
    </location>
</feature>
<dbReference type="Pfam" id="PF01497">
    <property type="entry name" value="Peripla_BP_2"/>
    <property type="match status" value="1"/>
</dbReference>
<dbReference type="Gene3D" id="3.40.50.1980">
    <property type="entry name" value="Nitrogenase molybdenum iron protein domain"/>
    <property type="match status" value="2"/>
</dbReference>
<dbReference type="Proteomes" id="UP000198929">
    <property type="component" value="Unassembled WGS sequence"/>
</dbReference>
<proteinExistence type="inferred from homology"/>
<evidence type="ECO:0000256" key="1">
    <source>
        <dbReference type="ARBA" id="ARBA00008814"/>
    </source>
</evidence>
<dbReference type="InterPro" id="IPR002491">
    <property type="entry name" value="ABC_transptr_periplasmic_BD"/>
</dbReference>
<dbReference type="PANTHER" id="PTHR30535">
    <property type="entry name" value="VITAMIN B12-BINDING PROTEIN"/>
    <property type="match status" value="1"/>
</dbReference>
<evidence type="ECO:0000256" key="3">
    <source>
        <dbReference type="SAM" id="SignalP"/>
    </source>
</evidence>
<feature type="chain" id="PRO_5038464165" evidence="3">
    <location>
        <begin position="30"/>
        <end position="376"/>
    </location>
</feature>
<keyword evidence="6" id="KW-1185">Reference proteome</keyword>
<keyword evidence="3" id="KW-0732">Signal</keyword>
<organism evidence="5 6">
    <name type="scientific">Corynebacterium cystitidis DSM 20524</name>
    <dbReference type="NCBI Taxonomy" id="1121357"/>
    <lineage>
        <taxon>Bacteria</taxon>
        <taxon>Bacillati</taxon>
        <taxon>Actinomycetota</taxon>
        <taxon>Actinomycetes</taxon>
        <taxon>Mycobacteriales</taxon>
        <taxon>Corynebacteriaceae</taxon>
        <taxon>Corynebacterium</taxon>
    </lineage>
</organism>
<gene>
    <name evidence="5" type="ORF">SAMN05661109_02663</name>
</gene>
<dbReference type="EMBL" id="FOGQ01000020">
    <property type="protein sequence ID" value="SES31630.1"/>
    <property type="molecule type" value="Genomic_DNA"/>
</dbReference>
<feature type="compositionally biased region" description="Low complexity" evidence="2">
    <location>
        <begin position="42"/>
        <end position="52"/>
    </location>
</feature>
<protein>
    <submittedName>
        <fullName evidence="5">Iron complex transport system substrate-binding protein</fullName>
    </submittedName>
</protein>
<dbReference type="PROSITE" id="PS51257">
    <property type="entry name" value="PROKAR_LIPOPROTEIN"/>
    <property type="match status" value="1"/>
</dbReference>
<sequence length="376" mass="40248">MTNLFTRHLKLRQLLALGTGIALSTALIACGDDASDQTKSDTATATGTAQQGDPADATNTAAESSGEVITDSYGNEFELPVSFDEAIVLNTSAYEMIQVLGQDDKVVGVGDSVTGGEADSLDKYGDWREPNVEAILEAQPDVVFGYSSWLDEGIAEQLEEGGVRVAMVDLSQPSEMIDEIEFMGKLLGAEEQAEEFTSDITAIVDDVAQRTKDVTPARGYWEGYSDYSSVGPGSGGHELLELANVKNLMADEGTEYPKASDEFVLEADPEIIVKMVSGSEKALGPDVPDPSAAEALHAELVGRPGWEGIDAVKEGRVVLLPQEIGTNPLGMAMVPLIVGKVAYPDEFADIEPEEKLDELLRKYWDTTAEGAWVYIG</sequence>
<comment type="similarity">
    <text evidence="1">Belongs to the bacterial solute-binding protein 8 family.</text>
</comment>
<evidence type="ECO:0000313" key="6">
    <source>
        <dbReference type="Proteomes" id="UP000198929"/>
    </source>
</evidence>
<accession>A0A1H9WCK1</accession>
<dbReference type="PROSITE" id="PS50983">
    <property type="entry name" value="FE_B12_PBP"/>
    <property type="match status" value="1"/>
</dbReference>
<name>A0A1H9WCK1_9CORY</name>
<evidence type="ECO:0000313" key="5">
    <source>
        <dbReference type="EMBL" id="SES31630.1"/>
    </source>
</evidence>
<dbReference type="RefSeq" id="WP_092260919.1">
    <property type="nucleotide sequence ID" value="NZ_CP047199.1"/>
</dbReference>
<dbReference type="STRING" id="1121357.SAMN05661109_02663"/>
<feature type="domain" description="Fe/B12 periplasmic-binding" evidence="4">
    <location>
        <begin position="85"/>
        <end position="354"/>
    </location>
</feature>
<dbReference type="PANTHER" id="PTHR30535:SF34">
    <property type="entry name" value="MOLYBDATE-BINDING PROTEIN MOLA"/>
    <property type="match status" value="1"/>
</dbReference>
<dbReference type="AlphaFoldDB" id="A0A1H9WCK1"/>
<reference evidence="6" key="1">
    <citation type="submission" date="2016-10" db="EMBL/GenBank/DDBJ databases">
        <authorList>
            <person name="Varghese N."/>
            <person name="Submissions S."/>
        </authorList>
    </citation>
    <scope>NUCLEOTIDE SEQUENCE [LARGE SCALE GENOMIC DNA]</scope>
    <source>
        <strain evidence="6">DSM 20524</strain>
    </source>
</reference>
<dbReference type="InterPro" id="IPR050902">
    <property type="entry name" value="ABC_Transporter_SBP"/>
</dbReference>
<feature type="region of interest" description="Disordered" evidence="2">
    <location>
        <begin position="34"/>
        <end position="65"/>
    </location>
</feature>
<evidence type="ECO:0000259" key="4">
    <source>
        <dbReference type="PROSITE" id="PS50983"/>
    </source>
</evidence>